<protein>
    <submittedName>
        <fullName evidence="1">Uncharacterized protein</fullName>
    </submittedName>
</protein>
<reference evidence="1" key="2">
    <citation type="submission" date="2015-06" db="UniProtKB">
        <authorList>
            <consortium name="EnsemblMetazoa"/>
        </authorList>
    </citation>
    <scope>IDENTIFICATION</scope>
</reference>
<evidence type="ECO:0000313" key="2">
    <source>
        <dbReference type="Proteomes" id="UP000015104"/>
    </source>
</evidence>
<sequence>MIDSPIIKIFNCYRSVFILPLHQELKPILNHVPPIYSTTYPVIKKETRKMDKKTWP</sequence>
<accession>T1K178</accession>
<reference evidence="2" key="1">
    <citation type="submission" date="2011-08" db="EMBL/GenBank/DDBJ databases">
        <authorList>
            <person name="Rombauts S."/>
        </authorList>
    </citation>
    <scope>NUCLEOTIDE SEQUENCE</scope>
    <source>
        <strain evidence="2">London</strain>
    </source>
</reference>
<dbReference type="HOGENOM" id="CLU_3016803_0_0_1"/>
<evidence type="ECO:0000313" key="1">
    <source>
        <dbReference type="EnsemblMetazoa" id="tetur04g00300.1"/>
    </source>
</evidence>
<dbReference type="AlphaFoldDB" id="T1K178"/>
<dbReference type="Proteomes" id="UP000015104">
    <property type="component" value="Unassembled WGS sequence"/>
</dbReference>
<dbReference type="EnsemblMetazoa" id="tetur04g00300.1">
    <property type="protein sequence ID" value="tetur04g00300.1"/>
    <property type="gene ID" value="tetur04g00300"/>
</dbReference>
<keyword evidence="2" id="KW-1185">Reference proteome</keyword>
<dbReference type="EMBL" id="CAEY01001346">
    <property type="status" value="NOT_ANNOTATED_CDS"/>
    <property type="molecule type" value="Genomic_DNA"/>
</dbReference>
<proteinExistence type="predicted"/>
<name>T1K178_TETUR</name>
<organism evidence="1 2">
    <name type="scientific">Tetranychus urticae</name>
    <name type="common">Two-spotted spider mite</name>
    <dbReference type="NCBI Taxonomy" id="32264"/>
    <lineage>
        <taxon>Eukaryota</taxon>
        <taxon>Metazoa</taxon>
        <taxon>Ecdysozoa</taxon>
        <taxon>Arthropoda</taxon>
        <taxon>Chelicerata</taxon>
        <taxon>Arachnida</taxon>
        <taxon>Acari</taxon>
        <taxon>Acariformes</taxon>
        <taxon>Trombidiformes</taxon>
        <taxon>Prostigmata</taxon>
        <taxon>Eleutherengona</taxon>
        <taxon>Raphignathae</taxon>
        <taxon>Tetranychoidea</taxon>
        <taxon>Tetranychidae</taxon>
        <taxon>Tetranychus</taxon>
    </lineage>
</organism>